<reference evidence="1 2" key="1">
    <citation type="submission" date="2014-08" db="EMBL/GenBank/DDBJ databases">
        <title>Comparative genomics of the Paenibacillus odorifer group.</title>
        <authorList>
            <person name="den Bakker H.C."/>
            <person name="Tsai Y.-C."/>
            <person name="Martin N."/>
            <person name="Korlach J."/>
            <person name="Wiedmann M."/>
        </authorList>
    </citation>
    <scope>NUCLEOTIDE SEQUENCE [LARGE SCALE GENOMIC DNA]</scope>
    <source>
        <strain evidence="1 2">DSM 15220</strain>
    </source>
</reference>
<dbReference type="EMBL" id="CP009287">
    <property type="protein sequence ID" value="AIQ70563.1"/>
    <property type="molecule type" value="Genomic_DNA"/>
</dbReference>
<sequence length="143" mass="16537">MQSKDLPYAVAYAPTMTLREMMETYGSDVWHYAFFLTRSREVLLVNYTEDGKGGYTKHSKLLDIATGKSQVLTGTITTEKKKRPAKSHYGAITTDTKEDYFVAHYEVKGERRSVEINMPTGKQWYYDWWNQEYGEKINPSATP</sequence>
<dbReference type="HOGENOM" id="CLU_1804286_0_0_9"/>
<dbReference type="AlphaFoldDB" id="A0A089MGC8"/>
<protein>
    <submittedName>
        <fullName evidence="1">Uncharacterized protein</fullName>
    </submittedName>
</protein>
<evidence type="ECO:0000313" key="2">
    <source>
        <dbReference type="Proteomes" id="UP000029500"/>
    </source>
</evidence>
<dbReference type="eggNOG" id="ENOG50304ZI">
    <property type="taxonomic scope" value="Bacteria"/>
</dbReference>
<name>A0A089MGC8_9BACL</name>
<dbReference type="RefSeq" id="WP_025707663.1">
    <property type="nucleotide sequence ID" value="NZ_CP009287.1"/>
</dbReference>
<evidence type="ECO:0000313" key="1">
    <source>
        <dbReference type="EMBL" id="AIQ70563.1"/>
    </source>
</evidence>
<dbReference type="KEGG" id="pgm:PGRAT_25200"/>
<proteinExistence type="predicted"/>
<organism evidence="1 2">
    <name type="scientific">Paenibacillus graminis</name>
    <dbReference type="NCBI Taxonomy" id="189425"/>
    <lineage>
        <taxon>Bacteria</taxon>
        <taxon>Bacillati</taxon>
        <taxon>Bacillota</taxon>
        <taxon>Bacilli</taxon>
        <taxon>Bacillales</taxon>
        <taxon>Paenibacillaceae</taxon>
        <taxon>Paenibacillus</taxon>
    </lineage>
</organism>
<accession>A0A089MGC8</accession>
<dbReference type="Proteomes" id="UP000029500">
    <property type="component" value="Chromosome"/>
</dbReference>
<gene>
    <name evidence="1" type="ORF">PGRAT_25200</name>
</gene>
<keyword evidence="2" id="KW-1185">Reference proteome</keyword>